<keyword evidence="1" id="KW-1185">Reference proteome</keyword>
<accession>A0A0M3I392</accession>
<proteinExistence type="predicted"/>
<sequence>MDRVLCGYLVAVESKFERSTRGEQLVRGTVDGGSYGCVRLVIEPCVYSRLNMSNITRDNQRSNQFQPFPSANVF</sequence>
<organism evidence="1 2">
    <name type="scientific">Ascaris lumbricoides</name>
    <name type="common">Giant roundworm</name>
    <dbReference type="NCBI Taxonomy" id="6252"/>
    <lineage>
        <taxon>Eukaryota</taxon>
        <taxon>Metazoa</taxon>
        <taxon>Ecdysozoa</taxon>
        <taxon>Nematoda</taxon>
        <taxon>Chromadorea</taxon>
        <taxon>Rhabditida</taxon>
        <taxon>Spirurina</taxon>
        <taxon>Ascaridomorpha</taxon>
        <taxon>Ascaridoidea</taxon>
        <taxon>Ascarididae</taxon>
        <taxon>Ascaris</taxon>
    </lineage>
</organism>
<evidence type="ECO:0000313" key="2">
    <source>
        <dbReference type="WBParaSite" id="ALUE_0001108401-mRNA-1"/>
    </source>
</evidence>
<dbReference type="AlphaFoldDB" id="A0A0M3I392"/>
<dbReference type="WBParaSite" id="ALUE_0001108401-mRNA-1">
    <property type="protein sequence ID" value="ALUE_0001108401-mRNA-1"/>
    <property type="gene ID" value="ALUE_0001108401"/>
</dbReference>
<evidence type="ECO:0000313" key="1">
    <source>
        <dbReference type="Proteomes" id="UP000036681"/>
    </source>
</evidence>
<name>A0A0M3I392_ASCLU</name>
<reference evidence="2" key="1">
    <citation type="submission" date="2017-02" db="UniProtKB">
        <authorList>
            <consortium name="WormBaseParasite"/>
        </authorList>
    </citation>
    <scope>IDENTIFICATION</scope>
</reference>
<dbReference type="Proteomes" id="UP000036681">
    <property type="component" value="Unplaced"/>
</dbReference>
<protein>
    <submittedName>
        <fullName evidence="2">Uncharacterized protein</fullName>
    </submittedName>
</protein>